<dbReference type="InterPro" id="IPR004399">
    <property type="entry name" value="HMP/HMP-P_kinase_dom"/>
</dbReference>
<evidence type="ECO:0000259" key="2">
    <source>
        <dbReference type="Pfam" id="PF08543"/>
    </source>
</evidence>
<evidence type="ECO:0000313" key="4">
    <source>
        <dbReference type="Proteomes" id="UP000217790"/>
    </source>
</evidence>
<dbReference type="STRING" id="47427.A0A2H3CX74"/>
<dbReference type="EMBL" id="KZ293709">
    <property type="protein sequence ID" value="PBK83068.1"/>
    <property type="molecule type" value="Genomic_DNA"/>
</dbReference>
<dbReference type="CDD" id="cd01169">
    <property type="entry name" value="HMPP_kinase"/>
    <property type="match status" value="1"/>
</dbReference>
<dbReference type="InterPro" id="IPR029056">
    <property type="entry name" value="Ribokinase-like"/>
</dbReference>
<name>A0A2H3CX74_ARMGA</name>
<feature type="domain" description="Thiaminase-2/PQQC" evidence="1">
    <location>
        <begin position="347"/>
        <end position="556"/>
    </location>
</feature>
<dbReference type="GO" id="GO:0005829">
    <property type="term" value="C:cytosol"/>
    <property type="evidence" value="ECO:0007669"/>
    <property type="project" value="TreeGrafter"/>
</dbReference>
<dbReference type="OMA" id="SSSWCHE"/>
<proteinExistence type="predicted"/>
<dbReference type="InParanoid" id="A0A2H3CX74"/>
<dbReference type="GO" id="GO:0008972">
    <property type="term" value="F:phosphomethylpyrimidine kinase activity"/>
    <property type="evidence" value="ECO:0007669"/>
    <property type="project" value="InterPro"/>
</dbReference>
<dbReference type="AlphaFoldDB" id="A0A2H3CX74"/>
<reference evidence="4" key="1">
    <citation type="journal article" date="2017" name="Nat. Ecol. Evol.">
        <title>Genome expansion and lineage-specific genetic innovations in the forest pathogenic fungi Armillaria.</title>
        <authorList>
            <person name="Sipos G."/>
            <person name="Prasanna A.N."/>
            <person name="Walter M.C."/>
            <person name="O'Connor E."/>
            <person name="Balint B."/>
            <person name="Krizsan K."/>
            <person name="Kiss B."/>
            <person name="Hess J."/>
            <person name="Varga T."/>
            <person name="Slot J."/>
            <person name="Riley R."/>
            <person name="Boka B."/>
            <person name="Rigling D."/>
            <person name="Barry K."/>
            <person name="Lee J."/>
            <person name="Mihaltcheva S."/>
            <person name="LaButti K."/>
            <person name="Lipzen A."/>
            <person name="Waldron R."/>
            <person name="Moloney N.M."/>
            <person name="Sperisen C."/>
            <person name="Kredics L."/>
            <person name="Vagvoelgyi C."/>
            <person name="Patrignani A."/>
            <person name="Fitzpatrick D."/>
            <person name="Nagy I."/>
            <person name="Doyle S."/>
            <person name="Anderson J.B."/>
            <person name="Grigoriev I.V."/>
            <person name="Gueldener U."/>
            <person name="Muensterkoetter M."/>
            <person name="Nagy L.G."/>
        </authorList>
    </citation>
    <scope>NUCLEOTIDE SEQUENCE [LARGE SCALE GENOMIC DNA]</scope>
    <source>
        <strain evidence="4">Ar21-2</strain>
    </source>
</reference>
<evidence type="ECO:0000259" key="1">
    <source>
        <dbReference type="Pfam" id="PF03070"/>
    </source>
</evidence>
<dbReference type="PANTHER" id="PTHR20858">
    <property type="entry name" value="PHOSPHOMETHYLPYRIMIDINE KINASE"/>
    <property type="match status" value="1"/>
</dbReference>
<gene>
    <name evidence="3" type="ORF">ARMGADRAFT_1048482</name>
</gene>
<organism evidence="3 4">
    <name type="scientific">Armillaria gallica</name>
    <name type="common">Bulbous honey fungus</name>
    <name type="synonym">Armillaria bulbosa</name>
    <dbReference type="NCBI Taxonomy" id="47427"/>
    <lineage>
        <taxon>Eukaryota</taxon>
        <taxon>Fungi</taxon>
        <taxon>Dikarya</taxon>
        <taxon>Basidiomycota</taxon>
        <taxon>Agaricomycotina</taxon>
        <taxon>Agaricomycetes</taxon>
        <taxon>Agaricomycetidae</taxon>
        <taxon>Agaricales</taxon>
        <taxon>Marasmiineae</taxon>
        <taxon>Physalacriaceae</taxon>
        <taxon>Armillaria</taxon>
    </lineage>
</organism>
<dbReference type="Gene3D" id="3.40.1190.20">
    <property type="match status" value="1"/>
</dbReference>
<accession>A0A2H3CX74</accession>
<keyword evidence="4" id="KW-1185">Reference proteome</keyword>
<dbReference type="CDD" id="cd19367">
    <property type="entry name" value="TenA_C_ScTHI20-like"/>
    <property type="match status" value="1"/>
</dbReference>
<dbReference type="FunCoup" id="A0A2H3CX74">
    <property type="interactions" value="272"/>
</dbReference>
<feature type="domain" description="Pyridoxamine kinase/Phosphomethylpyrimidine kinase" evidence="2">
    <location>
        <begin position="35"/>
        <end position="315"/>
    </location>
</feature>
<dbReference type="InterPro" id="IPR016084">
    <property type="entry name" value="Haem_Oase-like_multi-hlx"/>
</dbReference>
<dbReference type="Gene3D" id="1.20.910.10">
    <property type="entry name" value="Heme oxygenase-like"/>
    <property type="match status" value="1"/>
</dbReference>
<dbReference type="Proteomes" id="UP000217790">
    <property type="component" value="Unassembled WGS sequence"/>
</dbReference>
<dbReference type="InterPro" id="IPR013749">
    <property type="entry name" value="PM/HMP-P_kinase-1"/>
</dbReference>
<dbReference type="GO" id="GO:0009228">
    <property type="term" value="P:thiamine biosynthetic process"/>
    <property type="evidence" value="ECO:0007669"/>
    <property type="project" value="InterPro"/>
</dbReference>
<dbReference type="GO" id="GO:0008902">
    <property type="term" value="F:hydroxymethylpyrimidine kinase activity"/>
    <property type="evidence" value="ECO:0007669"/>
    <property type="project" value="TreeGrafter"/>
</dbReference>
<dbReference type="PANTHER" id="PTHR20858:SF17">
    <property type="entry name" value="HYDROXYMETHYLPYRIMIDINE_PHOSPHOMETHYLPYRIMIDINE KINASE THI20-RELATED"/>
    <property type="match status" value="1"/>
</dbReference>
<sequence>MHLERPGRKTLEVRLIHWPTAPRRVAKVSGRVASSADLKTFTANGCYEAIAIAVLVAENSIDIHDVFPSSSLFVDISMDALKTRVLFDGEITKAIVHTLKTHYGENVPPLVCDPVCLSTSGHSLLNSDAISVMIKELFPLATLSTPNKSEAELLLAYGRPGAYPGISTLEDMYQACKDFFTQFVPGPKAILLKGGHVTATLADVDRVSSAHPEISVVRDGLFGENMEILHVGRDVSGVELVVDMLYENNGAVTILARPRIESTSTHGTGCTLSAAIACGLAQGLSLLEATKAGASYTHMGIENAVPFGKGHGPLNHLHSMAKISIPRSTPSNPYPFTKLLIQENLVIWKDYVEHDFVKRLAQGVLARESFVHFVKQDYHYLKYYARAYGILAARSTTFPAIESATRTILNVLHEIGTHTAFCARFGITADELESTEESTATMAYGGYLLDIGLQGDRIKLLMALLACLLGYGEVGLWIKKEVAKPGSLAKLEGNPYLHWIEDYSGPEYQNAVRLGMETIEVCAMADPPSPARYKDWCEVWRKCTKLEKGFWDMAMQMS</sequence>
<dbReference type="OrthoDB" id="10028886at2759"/>
<dbReference type="InterPro" id="IPR004305">
    <property type="entry name" value="Thiaminase-2/PQQC"/>
</dbReference>
<dbReference type="Pfam" id="PF08543">
    <property type="entry name" value="Phos_pyr_kin"/>
    <property type="match status" value="1"/>
</dbReference>
<dbReference type="SUPFAM" id="SSF53613">
    <property type="entry name" value="Ribokinase-like"/>
    <property type="match status" value="1"/>
</dbReference>
<evidence type="ECO:0000313" key="3">
    <source>
        <dbReference type="EMBL" id="PBK83068.1"/>
    </source>
</evidence>
<protein>
    <submittedName>
        <fullName evidence="3">Uncharacterized protein</fullName>
    </submittedName>
</protein>
<dbReference type="SUPFAM" id="SSF48613">
    <property type="entry name" value="Heme oxygenase-like"/>
    <property type="match status" value="1"/>
</dbReference>
<dbReference type="Pfam" id="PF03070">
    <property type="entry name" value="TENA_THI-4"/>
    <property type="match status" value="1"/>
</dbReference>